<dbReference type="InterPro" id="IPR029068">
    <property type="entry name" value="Glyas_Bleomycin-R_OHBP_Dase"/>
</dbReference>
<dbReference type="OrthoDB" id="9796521at2"/>
<dbReference type="PANTHER" id="PTHR36503:SF1">
    <property type="entry name" value="BLR2520 PROTEIN"/>
    <property type="match status" value="1"/>
</dbReference>
<reference evidence="2 3" key="1">
    <citation type="submission" date="2018-02" db="EMBL/GenBank/DDBJ databases">
        <title>Comparative genomes isolates from brazilian mangrove.</title>
        <authorList>
            <person name="Araujo J.E."/>
            <person name="Taketani R.G."/>
            <person name="Silva M.C.P."/>
            <person name="Loureco M.V."/>
            <person name="Andreote F.D."/>
        </authorList>
    </citation>
    <scope>NUCLEOTIDE SEQUENCE [LARGE SCALE GENOMIC DNA]</scope>
    <source>
        <strain evidence="2 3">Hex-1 MGV</strain>
    </source>
</reference>
<dbReference type="InterPro" id="IPR037523">
    <property type="entry name" value="VOC_core"/>
</dbReference>
<proteinExistence type="predicted"/>
<dbReference type="CDD" id="cd07251">
    <property type="entry name" value="VOC_like"/>
    <property type="match status" value="1"/>
</dbReference>
<dbReference type="PANTHER" id="PTHR36503">
    <property type="entry name" value="BLR2520 PROTEIN"/>
    <property type="match status" value="1"/>
</dbReference>
<organism evidence="2 3">
    <name type="scientific">Blastopirellula marina</name>
    <dbReference type="NCBI Taxonomy" id="124"/>
    <lineage>
        <taxon>Bacteria</taxon>
        <taxon>Pseudomonadati</taxon>
        <taxon>Planctomycetota</taxon>
        <taxon>Planctomycetia</taxon>
        <taxon>Pirellulales</taxon>
        <taxon>Pirellulaceae</taxon>
        <taxon>Blastopirellula</taxon>
    </lineage>
</organism>
<protein>
    <submittedName>
        <fullName evidence="2">Glyoxalase</fullName>
    </submittedName>
</protein>
<evidence type="ECO:0000259" key="1">
    <source>
        <dbReference type="PROSITE" id="PS51819"/>
    </source>
</evidence>
<dbReference type="RefSeq" id="WP_105332743.1">
    <property type="nucleotide sequence ID" value="NZ_PUHY01000015.1"/>
</dbReference>
<dbReference type="EMBL" id="PUHY01000015">
    <property type="protein sequence ID" value="PQO29549.1"/>
    <property type="molecule type" value="Genomic_DNA"/>
</dbReference>
<dbReference type="AlphaFoldDB" id="A0A2S8FBN6"/>
<dbReference type="Pfam" id="PF00903">
    <property type="entry name" value="Glyoxalase"/>
    <property type="match status" value="1"/>
</dbReference>
<feature type="domain" description="VOC" evidence="1">
    <location>
        <begin position="4"/>
        <end position="130"/>
    </location>
</feature>
<name>A0A2S8FBN6_9BACT</name>
<dbReference type="Gene3D" id="3.10.180.10">
    <property type="entry name" value="2,3-Dihydroxybiphenyl 1,2-Dioxygenase, domain 1"/>
    <property type="match status" value="1"/>
</dbReference>
<dbReference type="SUPFAM" id="SSF54593">
    <property type="entry name" value="Glyoxalase/Bleomycin resistance protein/Dihydroxybiphenyl dioxygenase"/>
    <property type="match status" value="1"/>
</dbReference>
<comment type="caution">
    <text evidence="2">The sequence shown here is derived from an EMBL/GenBank/DDBJ whole genome shotgun (WGS) entry which is preliminary data.</text>
</comment>
<gene>
    <name evidence="2" type="ORF">C5Y83_26175</name>
</gene>
<dbReference type="Proteomes" id="UP000238322">
    <property type="component" value="Unassembled WGS sequence"/>
</dbReference>
<evidence type="ECO:0000313" key="2">
    <source>
        <dbReference type="EMBL" id="PQO29549.1"/>
    </source>
</evidence>
<dbReference type="PROSITE" id="PS51819">
    <property type="entry name" value="VOC"/>
    <property type="match status" value="1"/>
</dbReference>
<dbReference type="InterPro" id="IPR004360">
    <property type="entry name" value="Glyas_Fos-R_dOase_dom"/>
</dbReference>
<accession>A0A2S8FBN6</accession>
<evidence type="ECO:0000313" key="3">
    <source>
        <dbReference type="Proteomes" id="UP000238322"/>
    </source>
</evidence>
<sequence>MEPRISLITLGVSDLAKALAFYRDGLGIPTTWTGERGVVFFKTTGTCLALYPFDKLAEDVGEAWVGEQKSKFPGIALAHNVRKKEDVDRILSQAEAAGGKIEKPGQDTFWGGYSGYFSDLDGYLWEVAYGAFEFNEDGSLIIP</sequence>